<dbReference type="GO" id="GO:0016020">
    <property type="term" value="C:membrane"/>
    <property type="evidence" value="ECO:0007669"/>
    <property type="project" value="UniProtKB-SubCell"/>
</dbReference>
<comment type="similarity">
    <text evidence="2">Belongs to the oligopeptide OPT transporter family.</text>
</comment>
<feature type="transmembrane region" description="Helical" evidence="10">
    <location>
        <begin position="662"/>
        <end position="680"/>
    </location>
</feature>
<evidence type="ECO:0000256" key="8">
    <source>
        <dbReference type="ARBA" id="ARBA00023136"/>
    </source>
</evidence>
<dbReference type="InterPro" id="IPR004648">
    <property type="entry name" value="Oligpept_transpt"/>
</dbReference>
<keyword evidence="8 10" id="KW-0472">Membrane</keyword>
<name>A0AAD7F1X0_9AGAR</name>
<keyword evidence="7 10" id="KW-1133">Transmembrane helix</keyword>
<feature type="transmembrane region" description="Helical" evidence="10">
    <location>
        <begin position="713"/>
        <end position="734"/>
    </location>
</feature>
<dbReference type="Pfam" id="PF03169">
    <property type="entry name" value="OPT"/>
    <property type="match status" value="1"/>
</dbReference>
<dbReference type="NCBIfam" id="TIGR00727">
    <property type="entry name" value="ISP4_OPT"/>
    <property type="match status" value="1"/>
</dbReference>
<reference evidence="11" key="1">
    <citation type="submission" date="2023-03" db="EMBL/GenBank/DDBJ databases">
        <title>Massive genome expansion in bonnet fungi (Mycena s.s.) driven by repeated elements and novel gene families across ecological guilds.</title>
        <authorList>
            <consortium name="Lawrence Berkeley National Laboratory"/>
            <person name="Harder C.B."/>
            <person name="Miyauchi S."/>
            <person name="Viragh M."/>
            <person name="Kuo A."/>
            <person name="Thoen E."/>
            <person name="Andreopoulos B."/>
            <person name="Lu D."/>
            <person name="Skrede I."/>
            <person name="Drula E."/>
            <person name="Henrissat B."/>
            <person name="Morin E."/>
            <person name="Kohler A."/>
            <person name="Barry K."/>
            <person name="LaButti K."/>
            <person name="Morin E."/>
            <person name="Salamov A."/>
            <person name="Lipzen A."/>
            <person name="Mereny Z."/>
            <person name="Hegedus B."/>
            <person name="Baldrian P."/>
            <person name="Stursova M."/>
            <person name="Weitz H."/>
            <person name="Taylor A."/>
            <person name="Grigoriev I.V."/>
            <person name="Nagy L.G."/>
            <person name="Martin F."/>
            <person name="Kauserud H."/>
        </authorList>
    </citation>
    <scope>NUCLEOTIDE SEQUENCE</scope>
    <source>
        <strain evidence="11">CBHHK002</strain>
    </source>
</reference>
<evidence type="ECO:0000256" key="1">
    <source>
        <dbReference type="ARBA" id="ARBA00004141"/>
    </source>
</evidence>
<accession>A0AAD7F1X0</accession>
<feature type="transmembrane region" description="Helical" evidence="10">
    <location>
        <begin position="300"/>
        <end position="319"/>
    </location>
</feature>
<feature type="transmembrane region" description="Helical" evidence="10">
    <location>
        <begin position="91"/>
        <end position="113"/>
    </location>
</feature>
<feature type="region of interest" description="Disordered" evidence="9">
    <location>
        <begin position="1"/>
        <end position="36"/>
    </location>
</feature>
<evidence type="ECO:0000256" key="6">
    <source>
        <dbReference type="ARBA" id="ARBA00022927"/>
    </source>
</evidence>
<dbReference type="EMBL" id="JARIHO010000003">
    <property type="protein sequence ID" value="KAJ7364686.1"/>
    <property type="molecule type" value="Genomic_DNA"/>
</dbReference>
<keyword evidence="12" id="KW-1185">Reference proteome</keyword>
<feature type="transmembrane region" description="Helical" evidence="10">
    <location>
        <begin position="159"/>
        <end position="180"/>
    </location>
</feature>
<evidence type="ECO:0000256" key="5">
    <source>
        <dbReference type="ARBA" id="ARBA00022856"/>
    </source>
</evidence>
<evidence type="ECO:0000256" key="10">
    <source>
        <dbReference type="SAM" id="Phobius"/>
    </source>
</evidence>
<protein>
    <submittedName>
        <fullName evidence="11">OPT oligopeptide transporter</fullName>
    </submittedName>
</protein>
<feature type="transmembrane region" description="Helical" evidence="10">
    <location>
        <begin position="483"/>
        <end position="503"/>
    </location>
</feature>
<gene>
    <name evidence="11" type="ORF">DFH08DRAFT_839774</name>
</gene>
<organism evidence="11 12">
    <name type="scientific">Mycena albidolilacea</name>
    <dbReference type="NCBI Taxonomy" id="1033008"/>
    <lineage>
        <taxon>Eukaryota</taxon>
        <taxon>Fungi</taxon>
        <taxon>Dikarya</taxon>
        <taxon>Basidiomycota</taxon>
        <taxon>Agaricomycotina</taxon>
        <taxon>Agaricomycetes</taxon>
        <taxon>Agaricomycetidae</taxon>
        <taxon>Agaricales</taxon>
        <taxon>Marasmiineae</taxon>
        <taxon>Mycenaceae</taxon>
        <taxon>Mycena</taxon>
    </lineage>
</organism>
<keyword evidence="5" id="KW-0571">Peptide transport</keyword>
<feature type="transmembrane region" description="Helical" evidence="10">
    <location>
        <begin position="457"/>
        <end position="477"/>
    </location>
</feature>
<feature type="transmembrane region" description="Helical" evidence="10">
    <location>
        <begin position="256"/>
        <end position="280"/>
    </location>
</feature>
<evidence type="ECO:0000313" key="12">
    <source>
        <dbReference type="Proteomes" id="UP001218218"/>
    </source>
</evidence>
<evidence type="ECO:0000313" key="11">
    <source>
        <dbReference type="EMBL" id="KAJ7364686.1"/>
    </source>
</evidence>
<dbReference type="GO" id="GO:0035673">
    <property type="term" value="F:oligopeptide transmembrane transporter activity"/>
    <property type="evidence" value="ECO:0007669"/>
    <property type="project" value="InterPro"/>
</dbReference>
<keyword evidence="6" id="KW-0653">Protein transport</keyword>
<feature type="compositionally biased region" description="Basic and acidic residues" evidence="9">
    <location>
        <begin position="21"/>
        <end position="36"/>
    </location>
</feature>
<feature type="transmembrane region" description="Helical" evidence="10">
    <location>
        <begin position="604"/>
        <end position="622"/>
    </location>
</feature>
<dbReference type="GO" id="GO:0015031">
    <property type="term" value="P:protein transport"/>
    <property type="evidence" value="ECO:0007669"/>
    <property type="project" value="UniProtKB-KW"/>
</dbReference>
<feature type="transmembrane region" description="Helical" evidence="10">
    <location>
        <begin position="405"/>
        <end position="425"/>
    </location>
</feature>
<comment type="caution">
    <text evidence="11">The sequence shown here is derived from an EMBL/GenBank/DDBJ whole genome shotgun (WGS) entry which is preliminary data.</text>
</comment>
<dbReference type="PANTHER" id="PTHR22601">
    <property type="entry name" value="ISP4 LIKE PROTEIN"/>
    <property type="match status" value="1"/>
</dbReference>
<keyword evidence="4 10" id="KW-0812">Transmembrane</keyword>
<comment type="subcellular location">
    <subcellularLocation>
        <location evidence="1">Membrane</location>
        <topology evidence="1">Multi-pass membrane protein</topology>
    </subcellularLocation>
</comment>
<feature type="transmembrane region" description="Helical" evidence="10">
    <location>
        <begin position="192"/>
        <end position="212"/>
    </location>
</feature>
<proteinExistence type="inferred from homology"/>
<feature type="transmembrane region" description="Helical" evidence="10">
    <location>
        <begin position="686"/>
        <end position="701"/>
    </location>
</feature>
<dbReference type="NCBIfam" id="TIGR00728">
    <property type="entry name" value="OPT_sfam"/>
    <property type="match status" value="1"/>
</dbReference>
<dbReference type="Proteomes" id="UP001218218">
    <property type="component" value="Unassembled WGS sequence"/>
</dbReference>
<feature type="transmembrane region" description="Helical" evidence="10">
    <location>
        <begin position="571"/>
        <end position="592"/>
    </location>
</feature>
<evidence type="ECO:0000256" key="4">
    <source>
        <dbReference type="ARBA" id="ARBA00022692"/>
    </source>
</evidence>
<evidence type="ECO:0000256" key="2">
    <source>
        <dbReference type="ARBA" id="ARBA00008807"/>
    </source>
</evidence>
<dbReference type="InterPro" id="IPR004813">
    <property type="entry name" value="OPT"/>
</dbReference>
<keyword evidence="3" id="KW-0813">Transport</keyword>
<sequence>MSSFTPEADDKHSPPSSPHAAHFDPEKGEHPAHGEDIEALEAAALPEFDDPNLDKDAAIAGILEDDSPYPEVRSAVANTDDPTIPVATLRAWTLGLIWAIIIPGLNQFFFFRYPAVTVTSIVAQLLTFPLGRAWARVLPNISIFGIALNPGPFSIKEHVLITIMAGVGAGSAYATDIVAVQRVYYDQTYNFGYQWMIVMSTQLIGFSIGGIARRFLVQPPSMIWPYNLVTCALFNTLHAQQYAGVGSRGGFSREKFFYIAFACSAVWYLVPGYLFTGLSFFSWVCWIKPDNIVVNQLFGVNYGLAMGMITFDWAQITYIGSPLATPWWAEANIAVGFVFFFWILTPALYFTNTFYSKYMPISSGGSFDNTGGSYNVSRILTEDKVFDPVKYSAYSPIFLSTTFSISYGLSFASITATITHAFLFFRKQIWTQARRAMHEQPDVHARLMSVYPQVPEWWYAIIFVTMFVFGVVAIEVWDTKFPVQYFILALVISFVYVIPIGMIQAITNQQVGLNVITELIIGYALPGRPVAMMMFKTWGYITMAQALTFTSDFKLGHYMKIPPRHMFTSQVVATVVAGTVQLGVQAWMFTNIEGMCDRDQKDGFWCPSTGVFGTASIIWGVIGPARQFSHGQIYYALTFFFLIGFLCPLIAWLCTLKWPNSWLRYLNFPVIFSGTGLIPPANSNNYVPWAIVGFIFQYVIRRRHFAWWTKYNYVLSAALDSGVAVSAVLIFFILQYPKNGNIGLHTIQSWWGNTVWLNTADGNKTPLISLAKGETFGPPMGSW</sequence>
<feature type="transmembrane region" description="Helical" evidence="10">
    <location>
        <begin position="331"/>
        <end position="350"/>
    </location>
</feature>
<evidence type="ECO:0000256" key="7">
    <source>
        <dbReference type="ARBA" id="ARBA00022989"/>
    </source>
</evidence>
<feature type="transmembrane region" description="Helical" evidence="10">
    <location>
        <begin position="634"/>
        <end position="655"/>
    </location>
</feature>
<dbReference type="AlphaFoldDB" id="A0AAD7F1X0"/>
<evidence type="ECO:0000256" key="9">
    <source>
        <dbReference type="SAM" id="MobiDB-lite"/>
    </source>
</evidence>
<evidence type="ECO:0000256" key="3">
    <source>
        <dbReference type="ARBA" id="ARBA00022448"/>
    </source>
</evidence>